<protein>
    <submittedName>
        <fullName evidence="1">Uncharacterized protein</fullName>
    </submittedName>
</protein>
<reference evidence="1" key="1">
    <citation type="journal article" date="2012" name="PLoS ONE">
        <title>Gene sets for utilization of primary and secondary nutrition supplies in the distal gut of endangered iberian lynx.</title>
        <authorList>
            <person name="Alcaide M."/>
            <person name="Messina E."/>
            <person name="Richter M."/>
            <person name="Bargiela R."/>
            <person name="Peplies J."/>
            <person name="Huws S.A."/>
            <person name="Newbold C.J."/>
            <person name="Golyshin P.N."/>
            <person name="Simon M.A."/>
            <person name="Lopez G."/>
            <person name="Yakimov M.M."/>
            <person name="Ferrer M."/>
        </authorList>
    </citation>
    <scope>NUCLEOTIDE SEQUENCE</scope>
</reference>
<comment type="caution">
    <text evidence="1">The sequence shown here is derived from an EMBL/GenBank/DDBJ whole genome shotgun (WGS) entry which is preliminary data.</text>
</comment>
<gene>
    <name evidence="1" type="ORF">EVA_14607</name>
</gene>
<name>J9FS15_9ZZZZ</name>
<evidence type="ECO:0000313" key="1">
    <source>
        <dbReference type="EMBL" id="EJW97288.1"/>
    </source>
</evidence>
<dbReference type="EMBL" id="AMCI01004843">
    <property type="protein sequence ID" value="EJW97288.1"/>
    <property type="molecule type" value="Genomic_DNA"/>
</dbReference>
<accession>J9FS15</accession>
<proteinExistence type="predicted"/>
<organism evidence="1">
    <name type="scientific">gut metagenome</name>
    <dbReference type="NCBI Taxonomy" id="749906"/>
    <lineage>
        <taxon>unclassified sequences</taxon>
        <taxon>metagenomes</taxon>
        <taxon>organismal metagenomes</taxon>
    </lineage>
</organism>
<dbReference type="AlphaFoldDB" id="J9FS15"/>
<sequence length="35" mass="4101">MVEVLLQPVDNGYAITATIRDEKRVYVNYKGEMRK</sequence>